<dbReference type="SUPFAM" id="SSF55785">
    <property type="entry name" value="PYP-like sensor domain (PAS domain)"/>
    <property type="match status" value="1"/>
</dbReference>
<keyword evidence="6 12" id="KW-0418">Kinase</keyword>
<sequence>MWEMQECTTFRLEVNLLRDDYHDGKRYVIGVIGDIPALLTFWEMFKDQSNDEVLKEIGVVAAALPGETVLPTAYDMDRSIPTYAGFKKMLDAHPEINMVIEATGRKALVYELRQYLPPSITLVERGAANFFINLLSSNKLWVACKVDLLHTQNMLKTIIDQMDEEILFLDKDGNVMDANQTVFRKTGKKKRQLVGKAYCEIFTTTEDPECSSRKDPVRETVRTGEPAESLTSVVDGTGRMLYYRIYTQPIMDEDGQINHVVAMRRDITQRTSMEQRLQQAEKLASVGELSTYMAHEIRNPLFTISGFANSLVRSESIDEKAREKLTIILKESKRLDDVLRNLMNFTRPTSAQVSEVDINQLITATMDVMSLPCTNQNVTATIDLDPDLAKVKANPDLIKQCLINLVKNSLEAMKDGGKLLVSSTMNTDYVHLTVEDTGHGIPADIRDQVFSPFFSTKGKGAGLGLAQIHKIVDEIGGAVDLISKEHMGTKVILHLPPLLAVAQEDESE</sequence>
<dbReference type="InterPro" id="IPR000014">
    <property type="entry name" value="PAS"/>
</dbReference>
<dbReference type="InterPro" id="IPR036097">
    <property type="entry name" value="HisK_dim/P_sf"/>
</dbReference>
<dbReference type="GO" id="GO:0000155">
    <property type="term" value="F:phosphorelay sensor kinase activity"/>
    <property type="evidence" value="ECO:0007669"/>
    <property type="project" value="InterPro"/>
</dbReference>
<feature type="domain" description="Histidine kinase" evidence="9">
    <location>
        <begin position="292"/>
        <end position="499"/>
    </location>
</feature>
<evidence type="ECO:0000256" key="4">
    <source>
        <dbReference type="ARBA" id="ARBA00022679"/>
    </source>
</evidence>
<feature type="domain" description="PAS" evidence="10">
    <location>
        <begin position="151"/>
        <end position="224"/>
    </location>
</feature>
<dbReference type="CDD" id="cd00130">
    <property type="entry name" value="PAS"/>
    <property type="match status" value="1"/>
</dbReference>
<dbReference type="InterPro" id="IPR003661">
    <property type="entry name" value="HisK_dim/P_dom"/>
</dbReference>
<dbReference type="InterPro" id="IPR035965">
    <property type="entry name" value="PAS-like_dom_sf"/>
</dbReference>
<dbReference type="InterPro" id="IPR004358">
    <property type="entry name" value="Sig_transdc_His_kin-like_C"/>
</dbReference>
<dbReference type="GO" id="GO:0005524">
    <property type="term" value="F:ATP binding"/>
    <property type="evidence" value="ECO:0007669"/>
    <property type="project" value="UniProtKB-KW"/>
</dbReference>
<dbReference type="InterPro" id="IPR003594">
    <property type="entry name" value="HATPase_dom"/>
</dbReference>
<dbReference type="SMART" id="SM00388">
    <property type="entry name" value="HisKA"/>
    <property type="match status" value="1"/>
</dbReference>
<evidence type="ECO:0000256" key="8">
    <source>
        <dbReference type="ARBA" id="ARBA00023012"/>
    </source>
</evidence>
<dbReference type="PANTHER" id="PTHR43065:SF46">
    <property type="entry name" value="C4-DICARBOXYLATE TRANSPORT SENSOR PROTEIN DCTB"/>
    <property type="match status" value="1"/>
</dbReference>
<dbReference type="EMBL" id="LT907975">
    <property type="protein sequence ID" value="SOB59412.1"/>
    <property type="molecule type" value="Genomic_DNA"/>
</dbReference>
<dbReference type="Pfam" id="PF08448">
    <property type="entry name" value="PAS_4"/>
    <property type="match status" value="1"/>
</dbReference>
<keyword evidence="3" id="KW-0597">Phosphoprotein</keyword>
<dbReference type="PANTHER" id="PTHR43065">
    <property type="entry name" value="SENSOR HISTIDINE KINASE"/>
    <property type="match status" value="1"/>
</dbReference>
<keyword evidence="13" id="KW-1185">Reference proteome</keyword>
<dbReference type="SUPFAM" id="SSF55874">
    <property type="entry name" value="ATPase domain of HSP90 chaperone/DNA topoisomerase II/histidine kinase"/>
    <property type="match status" value="1"/>
</dbReference>
<dbReference type="KEGG" id="pprf:DPRO_2504"/>
<dbReference type="CDD" id="cd00082">
    <property type="entry name" value="HisKA"/>
    <property type="match status" value="1"/>
</dbReference>
<feature type="domain" description="PAC" evidence="11">
    <location>
        <begin position="227"/>
        <end position="279"/>
    </location>
</feature>
<accession>A0A2C8FA36</accession>
<evidence type="ECO:0000313" key="13">
    <source>
        <dbReference type="Proteomes" id="UP000219215"/>
    </source>
</evidence>
<dbReference type="InterPro" id="IPR000700">
    <property type="entry name" value="PAS-assoc_C"/>
</dbReference>
<keyword evidence="7" id="KW-0067">ATP-binding</keyword>
<dbReference type="PROSITE" id="PS50109">
    <property type="entry name" value="HIS_KIN"/>
    <property type="match status" value="1"/>
</dbReference>
<evidence type="ECO:0000256" key="6">
    <source>
        <dbReference type="ARBA" id="ARBA00022777"/>
    </source>
</evidence>
<comment type="catalytic activity">
    <reaction evidence="1">
        <text>ATP + protein L-histidine = ADP + protein N-phospho-L-histidine.</text>
        <dbReference type="EC" id="2.7.13.3"/>
    </reaction>
</comment>
<evidence type="ECO:0000256" key="1">
    <source>
        <dbReference type="ARBA" id="ARBA00000085"/>
    </source>
</evidence>
<dbReference type="Proteomes" id="UP000219215">
    <property type="component" value="Chromosome DPRO"/>
</dbReference>
<protein>
    <recommendedName>
        <fullName evidence="2">histidine kinase</fullName>
        <ecNumber evidence="2">2.7.13.3</ecNumber>
    </recommendedName>
</protein>
<dbReference type="SUPFAM" id="SSF47384">
    <property type="entry name" value="Homodimeric domain of signal transducing histidine kinase"/>
    <property type="match status" value="1"/>
</dbReference>
<dbReference type="InterPro" id="IPR013656">
    <property type="entry name" value="PAS_4"/>
</dbReference>
<dbReference type="EC" id="2.7.13.3" evidence="2"/>
<dbReference type="PROSITE" id="PS50112">
    <property type="entry name" value="PAS"/>
    <property type="match status" value="1"/>
</dbReference>
<evidence type="ECO:0000256" key="3">
    <source>
        <dbReference type="ARBA" id="ARBA00022553"/>
    </source>
</evidence>
<keyword evidence="4" id="KW-0808">Transferase</keyword>
<gene>
    <name evidence="12" type="ORF">DPRO_2504</name>
</gene>
<evidence type="ECO:0000256" key="2">
    <source>
        <dbReference type="ARBA" id="ARBA00012438"/>
    </source>
</evidence>
<name>A0A2C8FA36_9BACT</name>
<dbReference type="SMART" id="SM00387">
    <property type="entry name" value="HATPase_c"/>
    <property type="match status" value="1"/>
</dbReference>
<dbReference type="InterPro" id="IPR005467">
    <property type="entry name" value="His_kinase_dom"/>
</dbReference>
<dbReference type="InterPro" id="IPR036890">
    <property type="entry name" value="HATPase_C_sf"/>
</dbReference>
<dbReference type="AlphaFoldDB" id="A0A2C8FA36"/>
<organism evidence="12 13">
    <name type="scientific">Pseudodesulfovibrio profundus</name>
    <dbReference type="NCBI Taxonomy" id="57320"/>
    <lineage>
        <taxon>Bacteria</taxon>
        <taxon>Pseudomonadati</taxon>
        <taxon>Thermodesulfobacteriota</taxon>
        <taxon>Desulfovibrionia</taxon>
        <taxon>Desulfovibrionales</taxon>
        <taxon>Desulfovibrionaceae</taxon>
    </lineage>
</organism>
<dbReference type="Gene3D" id="3.30.450.20">
    <property type="entry name" value="PAS domain"/>
    <property type="match status" value="1"/>
</dbReference>
<reference evidence="13" key="1">
    <citation type="submission" date="2017-09" db="EMBL/GenBank/DDBJ databases">
        <authorList>
            <person name="Regsiter A."/>
            <person name="William W."/>
        </authorList>
    </citation>
    <scope>NUCLEOTIDE SEQUENCE [LARGE SCALE GENOMIC DNA]</scope>
    <source>
        <strain evidence="13">500-1</strain>
    </source>
</reference>
<proteinExistence type="predicted"/>
<evidence type="ECO:0000259" key="9">
    <source>
        <dbReference type="PROSITE" id="PS50109"/>
    </source>
</evidence>
<dbReference type="NCBIfam" id="TIGR00229">
    <property type="entry name" value="sensory_box"/>
    <property type="match status" value="1"/>
</dbReference>
<dbReference type="PROSITE" id="PS50113">
    <property type="entry name" value="PAC"/>
    <property type="match status" value="1"/>
</dbReference>
<evidence type="ECO:0000256" key="7">
    <source>
        <dbReference type="ARBA" id="ARBA00022840"/>
    </source>
</evidence>
<evidence type="ECO:0000256" key="5">
    <source>
        <dbReference type="ARBA" id="ARBA00022741"/>
    </source>
</evidence>
<dbReference type="Pfam" id="PF02518">
    <property type="entry name" value="HATPase_c"/>
    <property type="match status" value="1"/>
</dbReference>
<dbReference type="Gene3D" id="3.30.565.10">
    <property type="entry name" value="Histidine kinase-like ATPase, C-terminal domain"/>
    <property type="match status" value="1"/>
</dbReference>
<evidence type="ECO:0000313" key="12">
    <source>
        <dbReference type="EMBL" id="SOB59412.1"/>
    </source>
</evidence>
<evidence type="ECO:0000259" key="11">
    <source>
        <dbReference type="PROSITE" id="PS50113"/>
    </source>
</evidence>
<dbReference type="Pfam" id="PF00512">
    <property type="entry name" value="HisKA"/>
    <property type="match status" value="1"/>
</dbReference>
<dbReference type="PRINTS" id="PR00344">
    <property type="entry name" value="BCTRLSENSOR"/>
</dbReference>
<keyword evidence="8" id="KW-0902">Two-component regulatory system</keyword>
<keyword evidence="5" id="KW-0547">Nucleotide-binding</keyword>
<dbReference type="Gene3D" id="1.10.287.130">
    <property type="match status" value="1"/>
</dbReference>
<evidence type="ECO:0000259" key="10">
    <source>
        <dbReference type="PROSITE" id="PS50112"/>
    </source>
</evidence>